<dbReference type="Proteomes" id="UP000236291">
    <property type="component" value="Unassembled WGS sequence"/>
</dbReference>
<gene>
    <name evidence="1" type="ORF">L195_g046841</name>
</gene>
<dbReference type="PANTHER" id="PTHR24559:SF431">
    <property type="entry name" value="RNA-DIRECTED DNA POLYMERASE HOMOLOG"/>
    <property type="match status" value="1"/>
</dbReference>
<comment type="caution">
    <text evidence="1">The sequence shown here is derived from an EMBL/GenBank/DDBJ whole genome shotgun (WGS) entry which is preliminary data.</text>
</comment>
<organism evidence="1 2">
    <name type="scientific">Trifolium pratense</name>
    <name type="common">Red clover</name>
    <dbReference type="NCBI Taxonomy" id="57577"/>
    <lineage>
        <taxon>Eukaryota</taxon>
        <taxon>Viridiplantae</taxon>
        <taxon>Streptophyta</taxon>
        <taxon>Embryophyta</taxon>
        <taxon>Tracheophyta</taxon>
        <taxon>Spermatophyta</taxon>
        <taxon>Magnoliopsida</taxon>
        <taxon>eudicotyledons</taxon>
        <taxon>Gunneridae</taxon>
        <taxon>Pentapetalae</taxon>
        <taxon>rosids</taxon>
        <taxon>fabids</taxon>
        <taxon>Fabales</taxon>
        <taxon>Fabaceae</taxon>
        <taxon>Papilionoideae</taxon>
        <taxon>50 kb inversion clade</taxon>
        <taxon>NPAAA clade</taxon>
        <taxon>Hologalegina</taxon>
        <taxon>IRL clade</taxon>
        <taxon>Trifolieae</taxon>
        <taxon>Trifolium</taxon>
    </lineage>
</organism>
<dbReference type="PANTHER" id="PTHR24559">
    <property type="entry name" value="TRANSPOSON TY3-I GAG-POL POLYPROTEIN"/>
    <property type="match status" value="1"/>
</dbReference>
<proteinExistence type="predicted"/>
<name>A0A2K3MIV9_TRIPR</name>
<protein>
    <submittedName>
        <fullName evidence="1">Uncharacterized protein</fullName>
    </submittedName>
</protein>
<sequence length="141" mass="16292">MQAQDPLQEIDIGDGSIKRPTYISANIDPSLRDRMVELLKHYKDCFAWDYNKKPVKQLPRRFAPEIMTKIKAEIERLLKCKFVRTARNVEWLANIVPVIKKNGSLRVCIDYRDLNNATPKDEYSMLVAKMLVDSAAGHMNI</sequence>
<dbReference type="AlphaFoldDB" id="A0A2K3MIV9"/>
<dbReference type="Gene3D" id="3.10.10.10">
    <property type="entry name" value="HIV Type 1 Reverse Transcriptase, subunit A, domain 1"/>
    <property type="match status" value="1"/>
</dbReference>
<evidence type="ECO:0000313" key="1">
    <source>
        <dbReference type="EMBL" id="PNX90716.1"/>
    </source>
</evidence>
<evidence type="ECO:0000313" key="2">
    <source>
        <dbReference type="Proteomes" id="UP000236291"/>
    </source>
</evidence>
<reference evidence="1 2" key="2">
    <citation type="journal article" date="2017" name="Front. Plant Sci.">
        <title>Gene Classification and Mining of Molecular Markers Useful in Red Clover (Trifolium pratense) Breeding.</title>
        <authorList>
            <person name="Istvanek J."/>
            <person name="Dluhosova J."/>
            <person name="Dluhos P."/>
            <person name="Patkova L."/>
            <person name="Nedelnik J."/>
            <person name="Repkova J."/>
        </authorList>
    </citation>
    <scope>NUCLEOTIDE SEQUENCE [LARGE SCALE GENOMIC DNA]</scope>
    <source>
        <strain evidence="2">cv. Tatra</strain>
        <tissue evidence="1">Young leaves</tissue>
    </source>
</reference>
<dbReference type="InterPro" id="IPR053134">
    <property type="entry name" value="RNA-dir_DNA_polymerase"/>
</dbReference>
<dbReference type="EMBL" id="ASHM01063756">
    <property type="protein sequence ID" value="PNX90716.1"/>
    <property type="molecule type" value="Genomic_DNA"/>
</dbReference>
<accession>A0A2K3MIV9</accession>
<dbReference type="InterPro" id="IPR043502">
    <property type="entry name" value="DNA/RNA_pol_sf"/>
</dbReference>
<reference evidence="1 2" key="1">
    <citation type="journal article" date="2014" name="Am. J. Bot.">
        <title>Genome assembly and annotation for red clover (Trifolium pratense; Fabaceae).</title>
        <authorList>
            <person name="Istvanek J."/>
            <person name="Jaros M."/>
            <person name="Krenek A."/>
            <person name="Repkova J."/>
        </authorList>
    </citation>
    <scope>NUCLEOTIDE SEQUENCE [LARGE SCALE GENOMIC DNA]</scope>
    <source>
        <strain evidence="2">cv. Tatra</strain>
        <tissue evidence="1">Young leaves</tissue>
    </source>
</reference>
<dbReference type="SUPFAM" id="SSF56672">
    <property type="entry name" value="DNA/RNA polymerases"/>
    <property type="match status" value="1"/>
</dbReference>